<dbReference type="InterPro" id="IPR012127">
    <property type="entry name" value="Cyt_c_prime"/>
</dbReference>
<evidence type="ECO:0000313" key="10">
    <source>
        <dbReference type="Proteomes" id="UP000193450"/>
    </source>
</evidence>
<gene>
    <name evidence="9" type="ORF">BST96_18505</name>
</gene>
<dbReference type="GO" id="GO:0009055">
    <property type="term" value="F:electron transfer activity"/>
    <property type="evidence" value="ECO:0007669"/>
    <property type="project" value="InterPro"/>
</dbReference>
<keyword evidence="5 6" id="KW-0408">Iron</keyword>
<keyword evidence="1" id="KW-0813">Transport</keyword>
<dbReference type="InterPro" id="IPR015984">
    <property type="entry name" value="Cyt_c_prime_subgr"/>
</dbReference>
<sequence length="147" mass="15529">MKIKTLTSVLLCAALASTAATAANNKSVIKHRQAVMAAIGGHFGAAFSTMRGMEQFDENQIFHADAVARLAKISAKTYPAGSGEGKTKAKAEIWDKPEDFQKAMDEFVVKADEFAAAAKTKDLKVYGAAAKALGGSCKGCHDDFKAK</sequence>
<name>A0A1X9NPV0_9GAMM</name>
<evidence type="ECO:0000256" key="7">
    <source>
        <dbReference type="PIRSR" id="PIRSR000027-2"/>
    </source>
</evidence>
<dbReference type="EMBL" id="CP019343">
    <property type="protein sequence ID" value="ARN75913.1"/>
    <property type="molecule type" value="Genomic_DNA"/>
</dbReference>
<dbReference type="SUPFAM" id="SSF47175">
    <property type="entry name" value="Cytochromes"/>
    <property type="match status" value="1"/>
</dbReference>
<evidence type="ECO:0000256" key="8">
    <source>
        <dbReference type="SAM" id="SignalP"/>
    </source>
</evidence>
<dbReference type="GO" id="GO:0022900">
    <property type="term" value="P:electron transport chain"/>
    <property type="evidence" value="ECO:0007669"/>
    <property type="project" value="InterPro"/>
</dbReference>
<dbReference type="PROSITE" id="PS51009">
    <property type="entry name" value="CYTCII"/>
    <property type="match status" value="1"/>
</dbReference>
<organism evidence="9 10">
    <name type="scientific">Oceanicoccus sagamiensis</name>
    <dbReference type="NCBI Taxonomy" id="716816"/>
    <lineage>
        <taxon>Bacteria</taxon>
        <taxon>Pseudomonadati</taxon>
        <taxon>Pseudomonadota</taxon>
        <taxon>Gammaproteobacteria</taxon>
        <taxon>Cellvibrionales</taxon>
        <taxon>Spongiibacteraceae</taxon>
        <taxon>Oceanicoccus</taxon>
    </lineage>
</organism>
<protein>
    <recommendedName>
        <fullName evidence="11">Cytochrome C</fullName>
    </recommendedName>
</protein>
<evidence type="ECO:0000313" key="9">
    <source>
        <dbReference type="EMBL" id="ARN75913.1"/>
    </source>
</evidence>
<evidence type="ECO:0000256" key="4">
    <source>
        <dbReference type="ARBA" id="ARBA00022982"/>
    </source>
</evidence>
<dbReference type="GO" id="GO:0042597">
    <property type="term" value="C:periplasmic space"/>
    <property type="evidence" value="ECO:0007669"/>
    <property type="project" value="InterPro"/>
</dbReference>
<dbReference type="PRINTS" id="PR00608">
    <property type="entry name" value="CYTCHROMECII"/>
</dbReference>
<dbReference type="GO" id="GO:0020037">
    <property type="term" value="F:heme binding"/>
    <property type="evidence" value="ECO:0007669"/>
    <property type="project" value="InterPro"/>
</dbReference>
<feature type="binding site" description="covalent" evidence="7">
    <location>
        <position position="137"/>
    </location>
    <ligand>
        <name>heme c</name>
        <dbReference type="ChEBI" id="CHEBI:61717"/>
    </ligand>
</feature>
<evidence type="ECO:0000256" key="5">
    <source>
        <dbReference type="ARBA" id="ARBA00023004"/>
    </source>
</evidence>
<dbReference type="PIRSF" id="PIRSF000027">
    <property type="entry name" value="Cytc_c_prime"/>
    <property type="match status" value="1"/>
</dbReference>
<dbReference type="AlphaFoldDB" id="A0A1X9NPV0"/>
<feature type="chain" id="PRO_5012575582" description="Cytochrome C" evidence="8">
    <location>
        <begin position="23"/>
        <end position="147"/>
    </location>
</feature>
<keyword evidence="8" id="KW-0732">Signal</keyword>
<evidence type="ECO:0000256" key="3">
    <source>
        <dbReference type="ARBA" id="ARBA00022723"/>
    </source>
</evidence>
<dbReference type="Pfam" id="PF01322">
    <property type="entry name" value="Cytochrom_C_2"/>
    <property type="match status" value="1"/>
</dbReference>
<evidence type="ECO:0000256" key="2">
    <source>
        <dbReference type="ARBA" id="ARBA00022617"/>
    </source>
</evidence>
<dbReference type="Gene3D" id="1.20.120.10">
    <property type="entry name" value="Cytochrome c/b562"/>
    <property type="match status" value="1"/>
</dbReference>
<dbReference type="RefSeq" id="WP_085760110.1">
    <property type="nucleotide sequence ID" value="NZ_CP019343.1"/>
</dbReference>
<keyword evidence="4" id="KW-0249">Electron transport</keyword>
<feature type="binding site" description="axial binding residue" evidence="6">
    <location>
        <position position="141"/>
    </location>
    <ligand>
        <name>heme c</name>
        <dbReference type="ChEBI" id="CHEBI:61717"/>
    </ligand>
    <ligandPart>
        <name>Fe</name>
        <dbReference type="ChEBI" id="CHEBI:18248"/>
    </ligandPart>
</feature>
<dbReference type="InterPro" id="IPR010980">
    <property type="entry name" value="Cyt_c/b562"/>
</dbReference>
<dbReference type="STRING" id="716816.BST96_18505"/>
<evidence type="ECO:0000256" key="6">
    <source>
        <dbReference type="PIRSR" id="PIRSR000027-1"/>
    </source>
</evidence>
<evidence type="ECO:0008006" key="11">
    <source>
        <dbReference type="Google" id="ProtNLM"/>
    </source>
</evidence>
<keyword evidence="10" id="KW-1185">Reference proteome</keyword>
<dbReference type="GO" id="GO:0005506">
    <property type="term" value="F:iron ion binding"/>
    <property type="evidence" value="ECO:0007669"/>
    <property type="project" value="InterPro"/>
</dbReference>
<dbReference type="KEGG" id="osg:BST96_18505"/>
<comment type="PTM">
    <text evidence="7">Binds 1 heme group per subunit.</text>
</comment>
<keyword evidence="2 7" id="KW-0349">Heme</keyword>
<dbReference type="Proteomes" id="UP000193450">
    <property type="component" value="Chromosome"/>
</dbReference>
<accession>A0A1X9NPV0</accession>
<feature type="signal peptide" evidence="8">
    <location>
        <begin position="1"/>
        <end position="22"/>
    </location>
</feature>
<dbReference type="OrthoDB" id="5520910at2"/>
<dbReference type="InterPro" id="IPR002321">
    <property type="entry name" value="Cyt_c_II"/>
</dbReference>
<keyword evidence="3 6" id="KW-0479">Metal-binding</keyword>
<proteinExistence type="predicted"/>
<reference evidence="9 10" key="1">
    <citation type="submission" date="2016-11" db="EMBL/GenBank/DDBJ databases">
        <title>Trade-off between light-utilization and light-protection in marine flavobacteria.</title>
        <authorList>
            <person name="Kumagai Y."/>
        </authorList>
    </citation>
    <scope>NUCLEOTIDE SEQUENCE [LARGE SCALE GENOMIC DNA]</scope>
    <source>
        <strain evidence="9 10">NBRC 107125</strain>
    </source>
</reference>
<evidence type="ECO:0000256" key="1">
    <source>
        <dbReference type="ARBA" id="ARBA00022448"/>
    </source>
</evidence>
<feature type="binding site" description="covalent" evidence="7">
    <location>
        <position position="140"/>
    </location>
    <ligand>
        <name>heme c</name>
        <dbReference type="ChEBI" id="CHEBI:61717"/>
    </ligand>
</feature>